<comment type="similarity">
    <text evidence="1">Belongs to the beta/gamma-crystallin family.</text>
</comment>
<proteinExistence type="inferred from homology"/>
<dbReference type="SUPFAM" id="SSF49695">
    <property type="entry name" value="gamma-Crystallin-like"/>
    <property type="match status" value="1"/>
</dbReference>
<organism evidence="4 5">
    <name type="scientific">Latimeria chalumnae</name>
    <name type="common">Coelacanth</name>
    <dbReference type="NCBI Taxonomy" id="7897"/>
    <lineage>
        <taxon>Eukaryota</taxon>
        <taxon>Metazoa</taxon>
        <taxon>Chordata</taxon>
        <taxon>Craniata</taxon>
        <taxon>Vertebrata</taxon>
        <taxon>Euteleostomi</taxon>
        <taxon>Coelacanthiformes</taxon>
        <taxon>Coelacanthidae</taxon>
        <taxon>Latimeria</taxon>
    </lineage>
</organism>
<keyword evidence="5" id="KW-1185">Reference proteome</keyword>
<dbReference type="GeneTree" id="ENSGT00420000030545"/>
<dbReference type="HOGENOM" id="CLU_072224_0_0_1"/>
<dbReference type="GO" id="GO:0005212">
    <property type="term" value="F:structural constituent of eye lens"/>
    <property type="evidence" value="ECO:0007669"/>
    <property type="project" value="TreeGrafter"/>
</dbReference>
<dbReference type="EMBL" id="AFYH01245279">
    <property type="status" value="NOT_ANNOTATED_CDS"/>
    <property type="molecule type" value="Genomic_DNA"/>
</dbReference>
<dbReference type="PROSITE" id="PS50915">
    <property type="entry name" value="CRYSTALLIN_BETA_GAMMA"/>
    <property type="match status" value="2"/>
</dbReference>
<reference evidence="5" key="1">
    <citation type="submission" date="2011-08" db="EMBL/GenBank/DDBJ databases">
        <title>The draft genome of Latimeria chalumnae.</title>
        <authorList>
            <person name="Di Palma F."/>
            <person name="Alfoldi J."/>
            <person name="Johnson J."/>
            <person name="Berlin A."/>
            <person name="Gnerre S."/>
            <person name="Jaffe D."/>
            <person name="MacCallum I."/>
            <person name="Young S."/>
            <person name="Walker B.J."/>
            <person name="Lander E."/>
            <person name="Lindblad-Toh K."/>
        </authorList>
    </citation>
    <scope>NUCLEOTIDE SEQUENCE [LARGE SCALE GENOMIC DNA]</scope>
    <source>
        <strain evidence="5">Wild caught</strain>
    </source>
</reference>
<dbReference type="SMART" id="SM00247">
    <property type="entry name" value="XTALbg"/>
    <property type="match status" value="2"/>
</dbReference>
<dbReference type="Pfam" id="PF00030">
    <property type="entry name" value="Crystall"/>
    <property type="match status" value="2"/>
</dbReference>
<accession>H2ZTN7</accession>
<evidence type="ECO:0000313" key="5">
    <source>
        <dbReference type="Proteomes" id="UP000008672"/>
    </source>
</evidence>
<dbReference type="AlphaFoldDB" id="H2ZTN7"/>
<dbReference type="Proteomes" id="UP000008672">
    <property type="component" value="Unassembled WGS sequence"/>
</dbReference>
<dbReference type="GO" id="GO:0007601">
    <property type="term" value="P:visual perception"/>
    <property type="evidence" value="ECO:0007669"/>
    <property type="project" value="TreeGrafter"/>
</dbReference>
<dbReference type="InterPro" id="IPR001064">
    <property type="entry name" value="Beta/gamma_crystallin"/>
</dbReference>
<dbReference type="eggNOG" id="ENOG502R7EM">
    <property type="taxonomic scope" value="Eukaryota"/>
</dbReference>
<evidence type="ECO:0000313" key="4">
    <source>
        <dbReference type="Ensembl" id="ENSLACP00000000758.1"/>
    </source>
</evidence>
<reference evidence="4" key="2">
    <citation type="submission" date="2025-08" db="UniProtKB">
        <authorList>
            <consortium name="Ensembl"/>
        </authorList>
    </citation>
    <scope>IDENTIFICATION</scope>
</reference>
<dbReference type="Gene3D" id="2.60.20.10">
    <property type="entry name" value="Crystallins"/>
    <property type="match status" value="2"/>
</dbReference>
<dbReference type="OMA" id="RCVSGRT"/>
<dbReference type="GO" id="GO:0002088">
    <property type="term" value="P:lens development in camera-type eye"/>
    <property type="evidence" value="ECO:0007669"/>
    <property type="project" value="TreeGrafter"/>
</dbReference>
<name>H2ZTN7_LATCH</name>
<sequence length="347" mass="39819">EKMNKIIVYEKCSYQGLQREFTSSIPSLLEVDFNNTIASLVVIGQPWIAYQKPMFKGEARVFEEGEYKQVDDGNTFSSLQLIRDDLKDPQITLFEHVNYGGRKKVIREETKLSLGDFSDRASSHKVDRGAWVLYEEADGGGRWFLARAGRDRPDYTLFGFNDRFSYLRPLKAGRPKVMSKVLWEKKMMEDERNVQIDELVGVNRSSYEQKFSVELAKEYESTTTQSFTFKEETSVEFGVSFTLDVSAGFFLADITIGAESNFEYFRSFAVEKGKSESLSKTEKTTIALPAVIPPCTKLTVRIMRKEACFRVPVELIITRGFHQQVEYGEYKCKLGQSIYADYAEEKI</sequence>
<dbReference type="Ensembl" id="ENSLACT00000000765.1">
    <property type="protein sequence ID" value="ENSLACP00000000758.1"/>
    <property type="gene ID" value="ENSLACG00000000680.1"/>
</dbReference>
<evidence type="ECO:0000259" key="3">
    <source>
        <dbReference type="PROSITE" id="PS50915"/>
    </source>
</evidence>
<feature type="domain" description="Beta/gamma crystallin 'Greek key'" evidence="3">
    <location>
        <begin position="129"/>
        <end position="171"/>
    </location>
</feature>
<dbReference type="PANTHER" id="PTHR11818:SF103">
    <property type="entry name" value="BETA_GAMMA CRYSTALLIN 'GREEK KEY' DOMAIN-CONTAINING PROTEIN"/>
    <property type="match status" value="1"/>
</dbReference>
<feature type="domain" description="Beta/gamma crystallin 'Greek key'" evidence="3">
    <location>
        <begin position="45"/>
        <end position="83"/>
    </location>
</feature>
<dbReference type="InterPro" id="IPR011024">
    <property type="entry name" value="G_crystallin-like"/>
</dbReference>
<reference evidence="4" key="3">
    <citation type="submission" date="2025-09" db="UniProtKB">
        <authorList>
            <consortium name="Ensembl"/>
        </authorList>
    </citation>
    <scope>IDENTIFICATION</scope>
</reference>
<keyword evidence="2" id="KW-0677">Repeat</keyword>
<dbReference type="CDD" id="cd20230">
    <property type="entry name" value="PFM_EP37-like"/>
    <property type="match status" value="1"/>
</dbReference>
<dbReference type="PANTHER" id="PTHR11818">
    <property type="entry name" value="BETA/GAMMA CRYSTALLIN"/>
    <property type="match status" value="1"/>
</dbReference>
<evidence type="ECO:0000256" key="1">
    <source>
        <dbReference type="ARBA" id="ARBA00009646"/>
    </source>
</evidence>
<dbReference type="SUPFAM" id="SSF56973">
    <property type="entry name" value="Aerolisin/ETX pore-forming domain"/>
    <property type="match status" value="1"/>
</dbReference>
<dbReference type="Gene3D" id="2.170.15.10">
    <property type="entry name" value="Proaerolysin, chain A, domain 3"/>
    <property type="match status" value="1"/>
</dbReference>
<evidence type="ECO:0000256" key="2">
    <source>
        <dbReference type="ARBA" id="ARBA00022737"/>
    </source>
</evidence>
<gene>
    <name evidence="4" type="primary">LOC102363826</name>
</gene>
<dbReference type="InParanoid" id="H2ZTN7"/>
<dbReference type="InterPro" id="IPR050252">
    <property type="entry name" value="Beta/Gamma-Crystallin"/>
</dbReference>
<protein>
    <recommendedName>
        <fullName evidence="3">Beta/gamma crystallin 'Greek key' domain-containing protein</fullName>
    </recommendedName>
</protein>